<feature type="binding site" evidence="15">
    <location>
        <position position="12"/>
    </location>
    <ligand>
        <name>ATP</name>
        <dbReference type="ChEBI" id="CHEBI:30616"/>
    </ligand>
</feature>
<feature type="binding site" evidence="15">
    <location>
        <begin position="73"/>
        <end position="74"/>
    </location>
    <ligand>
        <name>ATP</name>
        <dbReference type="ChEBI" id="CHEBI:30616"/>
    </ligand>
</feature>
<dbReference type="InterPro" id="IPR012828">
    <property type="entry name" value="PFKA_ATP_prok"/>
</dbReference>
<dbReference type="InterPro" id="IPR000023">
    <property type="entry name" value="Phosphofructokinase_dom"/>
</dbReference>
<name>A0A1I7GCI2_9FIRM</name>
<keyword evidence="7 15" id="KW-0808">Transferase</keyword>
<evidence type="ECO:0000256" key="5">
    <source>
        <dbReference type="ARBA" id="ARBA00022490"/>
    </source>
</evidence>
<dbReference type="FunFam" id="3.40.50.450:FF:000001">
    <property type="entry name" value="ATP-dependent 6-phosphofructokinase"/>
    <property type="match status" value="1"/>
</dbReference>
<evidence type="ECO:0000256" key="8">
    <source>
        <dbReference type="ARBA" id="ARBA00022723"/>
    </source>
</evidence>
<dbReference type="EC" id="2.7.1.11" evidence="15"/>
<dbReference type="Gene3D" id="3.40.50.460">
    <property type="entry name" value="Phosphofructokinase domain"/>
    <property type="match status" value="1"/>
</dbReference>
<comment type="catalytic activity">
    <reaction evidence="14 15">
        <text>beta-D-fructose 6-phosphate + ATP = beta-D-fructose 1,6-bisphosphate + ADP + H(+)</text>
        <dbReference type="Rhea" id="RHEA:16109"/>
        <dbReference type="ChEBI" id="CHEBI:15378"/>
        <dbReference type="ChEBI" id="CHEBI:30616"/>
        <dbReference type="ChEBI" id="CHEBI:32966"/>
        <dbReference type="ChEBI" id="CHEBI:57634"/>
        <dbReference type="ChEBI" id="CHEBI:456216"/>
        <dbReference type="EC" id="2.7.1.11"/>
    </reaction>
</comment>
<comment type="function">
    <text evidence="2 15">Catalyzes the phosphorylation of D-fructose 6-phosphate to fructose 1,6-bisphosphate by ATP, the first committing step of glycolysis.</text>
</comment>
<organism evidence="17 18">
    <name type="scientific">Eubacterium pyruvativorans</name>
    <dbReference type="NCBI Taxonomy" id="155865"/>
    <lineage>
        <taxon>Bacteria</taxon>
        <taxon>Bacillati</taxon>
        <taxon>Bacillota</taxon>
        <taxon>Clostridia</taxon>
        <taxon>Eubacteriales</taxon>
        <taxon>Eubacteriaceae</taxon>
        <taxon>Eubacterium</taxon>
    </lineage>
</organism>
<dbReference type="HAMAP" id="MF_00339">
    <property type="entry name" value="Phosphofructokinase_I_B1"/>
    <property type="match status" value="1"/>
</dbReference>
<keyword evidence="13 15" id="KW-0324">Glycolysis</keyword>
<keyword evidence="12 15" id="KW-0460">Magnesium</keyword>
<feature type="binding site" description="in other chain" evidence="15">
    <location>
        <begin position="126"/>
        <end position="128"/>
    </location>
    <ligand>
        <name>substrate</name>
        <note>ligand shared between dimeric partners</note>
    </ligand>
</feature>
<evidence type="ECO:0000256" key="4">
    <source>
        <dbReference type="ARBA" id="ARBA00004679"/>
    </source>
</evidence>
<dbReference type="FunFam" id="3.40.50.460:FF:000002">
    <property type="entry name" value="ATP-dependent 6-phosphofructokinase"/>
    <property type="match status" value="1"/>
</dbReference>
<comment type="subunit">
    <text evidence="15">Homotetramer.</text>
</comment>
<dbReference type="GO" id="GO:0042802">
    <property type="term" value="F:identical protein binding"/>
    <property type="evidence" value="ECO:0007669"/>
    <property type="project" value="TreeGrafter"/>
</dbReference>
<feature type="binding site" description="in other chain" evidence="15">
    <location>
        <begin position="214"/>
        <end position="216"/>
    </location>
    <ligand>
        <name>ADP</name>
        <dbReference type="ChEBI" id="CHEBI:456216"/>
        <note>allosteric activator; ligand shared between dimeric partners</note>
    </ligand>
</feature>
<dbReference type="GO" id="GO:0005945">
    <property type="term" value="C:6-phosphofructokinase complex"/>
    <property type="evidence" value="ECO:0007669"/>
    <property type="project" value="TreeGrafter"/>
</dbReference>
<keyword evidence="11 15" id="KW-0067">ATP-binding</keyword>
<dbReference type="PIRSF" id="PIRSF000532">
    <property type="entry name" value="ATP_PFK_prok"/>
    <property type="match status" value="1"/>
</dbReference>
<dbReference type="GO" id="GO:0003872">
    <property type="term" value="F:6-phosphofructokinase activity"/>
    <property type="evidence" value="ECO:0007669"/>
    <property type="project" value="UniProtKB-UniRule"/>
</dbReference>
<dbReference type="PANTHER" id="PTHR13697">
    <property type="entry name" value="PHOSPHOFRUCTOKINASE"/>
    <property type="match status" value="1"/>
</dbReference>
<comment type="caution">
    <text evidence="15">Lacks conserved residue(s) required for the propagation of feature annotation.</text>
</comment>
<dbReference type="RefSeq" id="WP_090470647.1">
    <property type="nucleotide sequence ID" value="NZ_CACWQI010000018.1"/>
</dbReference>
<evidence type="ECO:0000256" key="11">
    <source>
        <dbReference type="ARBA" id="ARBA00022840"/>
    </source>
</evidence>
<dbReference type="GO" id="GO:0070095">
    <property type="term" value="F:fructose-6-phosphate binding"/>
    <property type="evidence" value="ECO:0007669"/>
    <property type="project" value="TreeGrafter"/>
</dbReference>
<feature type="binding site" description="in other chain" evidence="15">
    <location>
        <begin position="170"/>
        <end position="172"/>
    </location>
    <ligand>
        <name>substrate</name>
        <note>ligand shared between dimeric partners</note>
    </ligand>
</feature>
<dbReference type="GO" id="GO:0005524">
    <property type="term" value="F:ATP binding"/>
    <property type="evidence" value="ECO:0007669"/>
    <property type="project" value="UniProtKB-KW"/>
</dbReference>
<comment type="similarity">
    <text evidence="15">Belongs to the phosphofructokinase type A (PFKA) family. ATP-dependent PFK group I subfamily. Prokaryotic clade 'B1' sub-subfamily.</text>
</comment>
<evidence type="ECO:0000256" key="14">
    <source>
        <dbReference type="ARBA" id="ARBA00048070"/>
    </source>
</evidence>
<feature type="binding site" evidence="15">
    <location>
        <position position="245"/>
    </location>
    <ligand>
        <name>substrate</name>
        <note>ligand shared between dimeric partners</note>
    </ligand>
</feature>
<evidence type="ECO:0000256" key="15">
    <source>
        <dbReference type="HAMAP-Rule" id="MF_00339"/>
    </source>
</evidence>
<comment type="subcellular location">
    <subcellularLocation>
        <location evidence="3 15">Cytoplasm</location>
    </subcellularLocation>
</comment>
<feature type="active site" description="Proton acceptor" evidence="15">
    <location>
        <position position="128"/>
    </location>
</feature>
<dbReference type="Gene3D" id="3.40.50.450">
    <property type="match status" value="1"/>
</dbReference>
<accession>A0A1I7GCI2</accession>
<dbReference type="GO" id="GO:0046872">
    <property type="term" value="F:metal ion binding"/>
    <property type="evidence" value="ECO:0007669"/>
    <property type="project" value="UniProtKB-KW"/>
</dbReference>
<evidence type="ECO:0000256" key="3">
    <source>
        <dbReference type="ARBA" id="ARBA00004496"/>
    </source>
</evidence>
<dbReference type="SUPFAM" id="SSF53784">
    <property type="entry name" value="Phosphofructokinase"/>
    <property type="match status" value="1"/>
</dbReference>
<comment type="pathway">
    <text evidence="4 15">Carbohydrate degradation; glycolysis; D-glyceraldehyde 3-phosphate and glycerone phosphate from D-glucose: step 3/4.</text>
</comment>
<feature type="binding site" evidence="15">
    <location>
        <begin position="103"/>
        <end position="106"/>
    </location>
    <ligand>
        <name>ATP</name>
        <dbReference type="ChEBI" id="CHEBI:30616"/>
    </ligand>
</feature>
<dbReference type="AlphaFoldDB" id="A0A1I7GCI2"/>
<feature type="binding site" description="in other chain" evidence="15">
    <location>
        <position position="223"/>
    </location>
    <ligand>
        <name>substrate</name>
        <note>ligand shared between dimeric partners</note>
    </ligand>
</feature>
<dbReference type="UniPathway" id="UPA00109">
    <property type="reaction ID" value="UER00182"/>
</dbReference>
<evidence type="ECO:0000256" key="12">
    <source>
        <dbReference type="ARBA" id="ARBA00022842"/>
    </source>
</evidence>
<evidence type="ECO:0000256" key="7">
    <source>
        <dbReference type="ARBA" id="ARBA00022679"/>
    </source>
</evidence>
<dbReference type="NCBIfam" id="NF002872">
    <property type="entry name" value="PRK03202.1"/>
    <property type="match status" value="1"/>
</dbReference>
<dbReference type="GO" id="GO:0030388">
    <property type="term" value="P:fructose 1,6-bisphosphate metabolic process"/>
    <property type="evidence" value="ECO:0007669"/>
    <property type="project" value="TreeGrafter"/>
</dbReference>
<evidence type="ECO:0000256" key="13">
    <source>
        <dbReference type="ARBA" id="ARBA00023152"/>
    </source>
</evidence>
<feature type="binding site" description="in other chain" evidence="15">
    <location>
        <begin position="251"/>
        <end position="254"/>
    </location>
    <ligand>
        <name>substrate</name>
        <note>ligand shared between dimeric partners</note>
    </ligand>
</feature>
<reference evidence="17 18" key="1">
    <citation type="submission" date="2016-10" db="EMBL/GenBank/DDBJ databases">
        <authorList>
            <person name="de Groot N.N."/>
        </authorList>
    </citation>
    <scope>NUCLEOTIDE SEQUENCE [LARGE SCALE GENOMIC DNA]</scope>
    <source>
        <strain evidence="17 18">KHGC13</strain>
    </source>
</reference>
<sequence>MGRKIGVLTSGGDSPGMNAAIRAVVRAGIEKGMEVYGISRGYEGLLDGEISQLDRSSVGDIMQRGGTFLMTARSKRFMTEEGQAKAAMMLETFGIDGLVVIGGDGSMRGGLSLAKHGITVMGVPGTIDNDLGYTDYTIGFDTAVATVLDAIGKLRDTSSAHERAVIVEVMGRNCGDIALYSGLTGGAEEVLVPERPFDLNELCRKIVISRNRGKRHNIIIKAEGVDISSAELARQVQEKTGKETKVVILSYLQRGGEPTMRDRLLATLCGVKAAELLADGGSQSKAIGTVNGRIVAYDLEEALQQKRPFDEEMYDMIGVLAK</sequence>
<gene>
    <name evidence="15" type="primary">pfkA</name>
    <name evidence="17" type="ORF">SAMN05216508_1067</name>
</gene>
<evidence type="ECO:0000256" key="9">
    <source>
        <dbReference type="ARBA" id="ARBA00022741"/>
    </source>
</evidence>
<evidence type="ECO:0000256" key="1">
    <source>
        <dbReference type="ARBA" id="ARBA00001946"/>
    </source>
</evidence>
<dbReference type="GO" id="GO:0061621">
    <property type="term" value="P:canonical glycolysis"/>
    <property type="evidence" value="ECO:0007669"/>
    <property type="project" value="TreeGrafter"/>
</dbReference>
<dbReference type="InterPro" id="IPR022953">
    <property type="entry name" value="ATP_PFK"/>
</dbReference>
<feature type="binding site" evidence="15">
    <location>
        <begin position="22"/>
        <end position="26"/>
    </location>
    <ligand>
        <name>ADP</name>
        <dbReference type="ChEBI" id="CHEBI:456216"/>
        <note>allosteric activator; ligand shared between dimeric partners</note>
    </ligand>
</feature>
<feature type="binding site" description="in other chain" evidence="15">
    <location>
        <begin position="186"/>
        <end position="188"/>
    </location>
    <ligand>
        <name>ADP</name>
        <dbReference type="ChEBI" id="CHEBI:456216"/>
        <note>allosteric activator; ligand shared between dimeric partners</note>
    </ligand>
</feature>
<evidence type="ECO:0000313" key="18">
    <source>
        <dbReference type="Proteomes" id="UP000198817"/>
    </source>
</evidence>
<keyword evidence="10 15" id="KW-0418">Kinase</keyword>
<dbReference type="GO" id="GO:0006002">
    <property type="term" value="P:fructose 6-phosphate metabolic process"/>
    <property type="evidence" value="ECO:0007669"/>
    <property type="project" value="InterPro"/>
</dbReference>
<evidence type="ECO:0000256" key="10">
    <source>
        <dbReference type="ARBA" id="ARBA00022777"/>
    </source>
</evidence>
<dbReference type="STRING" id="155865.SAMN05216515_1077"/>
<evidence type="ECO:0000256" key="2">
    <source>
        <dbReference type="ARBA" id="ARBA00002659"/>
    </source>
</evidence>
<keyword evidence="18" id="KW-1185">Reference proteome</keyword>
<feature type="binding site" description="in other chain" evidence="15">
    <location>
        <position position="212"/>
    </location>
    <ligand>
        <name>ADP</name>
        <dbReference type="ChEBI" id="CHEBI:456216"/>
        <note>allosteric activator; ligand shared between dimeric partners</note>
    </ligand>
</feature>
<dbReference type="PANTHER" id="PTHR13697:SF4">
    <property type="entry name" value="ATP-DEPENDENT 6-PHOSPHOFRUCTOKINASE"/>
    <property type="match status" value="1"/>
</dbReference>
<evidence type="ECO:0000256" key="6">
    <source>
        <dbReference type="ARBA" id="ARBA00022533"/>
    </source>
</evidence>
<keyword evidence="8 15" id="KW-0479">Metal-binding</keyword>
<keyword evidence="6 15" id="KW-0021">Allosteric enzyme</keyword>
<dbReference type="GO" id="GO:0016208">
    <property type="term" value="F:AMP binding"/>
    <property type="evidence" value="ECO:0007669"/>
    <property type="project" value="TreeGrafter"/>
</dbReference>
<feature type="binding site" evidence="15">
    <location>
        <position position="163"/>
    </location>
    <ligand>
        <name>substrate</name>
        <note>ligand shared between dimeric partners</note>
    </ligand>
</feature>
<protein>
    <recommendedName>
        <fullName evidence="15">ATP-dependent 6-phosphofructokinase</fullName>
        <shortName evidence="15">ATP-PFK</shortName>
        <shortName evidence="15">Phosphofructokinase</shortName>
        <ecNumber evidence="15">2.7.1.11</ecNumber>
    </recommendedName>
    <alternativeName>
        <fullName evidence="15">Phosphohexokinase</fullName>
    </alternativeName>
</protein>
<dbReference type="PRINTS" id="PR00476">
    <property type="entry name" value="PHFRCTKINASE"/>
</dbReference>
<dbReference type="Proteomes" id="UP000198817">
    <property type="component" value="Unassembled WGS sequence"/>
</dbReference>
<feature type="binding site" evidence="15">
    <location>
        <position position="104"/>
    </location>
    <ligand>
        <name>Mg(2+)</name>
        <dbReference type="ChEBI" id="CHEBI:18420"/>
        <note>catalytic</note>
    </ligand>
</feature>
<comment type="activity regulation">
    <text evidence="15">Allosterically activated by ADP and other diphosphonucleosides, and allosterically inhibited by phosphoenolpyruvate.</text>
</comment>
<keyword evidence="9 15" id="KW-0547">Nucleotide-binding</keyword>
<dbReference type="InterPro" id="IPR012003">
    <property type="entry name" value="ATP_PFK_prok-type"/>
</dbReference>
<proteinExistence type="inferred from homology"/>
<feature type="binding site" description="in other chain" evidence="15">
    <location>
        <position position="155"/>
    </location>
    <ligand>
        <name>ADP</name>
        <dbReference type="ChEBI" id="CHEBI:456216"/>
        <note>allosteric activator; ligand shared between dimeric partners</note>
    </ligand>
</feature>
<comment type="cofactor">
    <cofactor evidence="1 15">
        <name>Mg(2+)</name>
        <dbReference type="ChEBI" id="CHEBI:18420"/>
    </cofactor>
</comment>
<dbReference type="Pfam" id="PF00365">
    <property type="entry name" value="PFK"/>
    <property type="match status" value="1"/>
</dbReference>
<evidence type="ECO:0000259" key="16">
    <source>
        <dbReference type="Pfam" id="PF00365"/>
    </source>
</evidence>
<feature type="domain" description="Phosphofructokinase" evidence="16">
    <location>
        <begin position="4"/>
        <end position="277"/>
    </location>
</feature>
<dbReference type="GO" id="GO:0048029">
    <property type="term" value="F:monosaccharide binding"/>
    <property type="evidence" value="ECO:0007669"/>
    <property type="project" value="TreeGrafter"/>
</dbReference>
<keyword evidence="5 15" id="KW-0963">Cytoplasm</keyword>
<dbReference type="InterPro" id="IPR035966">
    <property type="entry name" value="PKF_sf"/>
</dbReference>
<dbReference type="EMBL" id="FPBT01000006">
    <property type="protein sequence ID" value="SFU45966.1"/>
    <property type="molecule type" value="Genomic_DNA"/>
</dbReference>
<dbReference type="OrthoDB" id="9802503at2"/>
<evidence type="ECO:0000313" key="17">
    <source>
        <dbReference type="EMBL" id="SFU45966.1"/>
    </source>
</evidence>